<comment type="caution">
    <text evidence="8">The sequence shown here is derived from an EMBL/GenBank/DDBJ whole genome shotgun (WGS) entry which is preliminary data.</text>
</comment>
<name>A0ABR1G8F2_AURAN</name>
<feature type="transmembrane region" description="Helical" evidence="7">
    <location>
        <begin position="80"/>
        <end position="100"/>
    </location>
</feature>
<feature type="transmembrane region" description="Helical" evidence="7">
    <location>
        <begin position="166"/>
        <end position="184"/>
    </location>
</feature>
<keyword evidence="4 7" id="KW-1133">Transmembrane helix</keyword>
<dbReference type="EMBL" id="JBBJCI010000040">
    <property type="protein sequence ID" value="KAK7249626.1"/>
    <property type="molecule type" value="Genomic_DNA"/>
</dbReference>
<accession>A0ABR1G8F2</accession>
<keyword evidence="9" id="KW-1185">Reference proteome</keyword>
<evidence type="ECO:0000256" key="2">
    <source>
        <dbReference type="ARBA" id="ARBA00022448"/>
    </source>
</evidence>
<evidence type="ECO:0000256" key="7">
    <source>
        <dbReference type="SAM" id="Phobius"/>
    </source>
</evidence>
<dbReference type="PROSITE" id="PS51257">
    <property type="entry name" value="PROKAR_LIPOPROTEIN"/>
    <property type="match status" value="1"/>
</dbReference>
<feature type="transmembrane region" description="Helical" evidence="7">
    <location>
        <begin position="294"/>
        <end position="314"/>
    </location>
</feature>
<feature type="transmembrane region" description="Helical" evidence="7">
    <location>
        <begin position="204"/>
        <end position="223"/>
    </location>
</feature>
<reference evidence="8 9" key="1">
    <citation type="submission" date="2024-03" db="EMBL/GenBank/DDBJ databases">
        <title>Aureococcus anophagefferens CCMP1851 and Kratosvirus quantuckense: Draft genome of a second virus-susceptible host strain in the model system.</title>
        <authorList>
            <person name="Chase E."/>
            <person name="Truchon A.R."/>
            <person name="Schepens W."/>
            <person name="Wilhelm S.W."/>
        </authorList>
    </citation>
    <scope>NUCLEOTIDE SEQUENCE [LARGE SCALE GENOMIC DNA]</scope>
    <source>
        <strain evidence="8 9">CCMP1851</strain>
    </source>
</reference>
<keyword evidence="2" id="KW-0813">Transport</keyword>
<evidence type="ECO:0000256" key="6">
    <source>
        <dbReference type="SAM" id="MobiDB-lite"/>
    </source>
</evidence>
<dbReference type="Pfam" id="PF08449">
    <property type="entry name" value="UAA"/>
    <property type="match status" value="1"/>
</dbReference>
<feature type="transmembrane region" description="Helical" evidence="7">
    <location>
        <begin position="134"/>
        <end position="154"/>
    </location>
</feature>
<gene>
    <name evidence="8" type="primary">SLC35B3</name>
    <name evidence="8" type="ORF">SO694_0000418</name>
</gene>
<dbReference type="PANTHER" id="PTHR10778">
    <property type="entry name" value="SOLUTE CARRIER FAMILY 35 MEMBER B"/>
    <property type="match status" value="1"/>
</dbReference>
<dbReference type="InterPro" id="IPR013657">
    <property type="entry name" value="SCL35B1-4/HUT1"/>
</dbReference>
<dbReference type="Proteomes" id="UP001363151">
    <property type="component" value="Unassembled WGS sequence"/>
</dbReference>
<keyword evidence="5 7" id="KW-0472">Membrane</keyword>
<evidence type="ECO:0000256" key="4">
    <source>
        <dbReference type="ARBA" id="ARBA00022989"/>
    </source>
</evidence>
<evidence type="ECO:0000313" key="9">
    <source>
        <dbReference type="Proteomes" id="UP001363151"/>
    </source>
</evidence>
<dbReference type="PANTHER" id="PTHR10778:SF8">
    <property type="entry name" value="ADENOSINE 3'-PHOSPHO 5'-PHOSPHOSULFATE TRANSPORTER 2"/>
    <property type="match status" value="1"/>
</dbReference>
<organism evidence="8 9">
    <name type="scientific">Aureococcus anophagefferens</name>
    <name type="common">Harmful bloom alga</name>
    <dbReference type="NCBI Taxonomy" id="44056"/>
    <lineage>
        <taxon>Eukaryota</taxon>
        <taxon>Sar</taxon>
        <taxon>Stramenopiles</taxon>
        <taxon>Ochrophyta</taxon>
        <taxon>Pelagophyceae</taxon>
        <taxon>Pelagomonadales</taxon>
        <taxon>Pelagomonadaceae</taxon>
        <taxon>Aureococcus</taxon>
    </lineage>
</organism>
<evidence type="ECO:0000256" key="1">
    <source>
        <dbReference type="ARBA" id="ARBA00004141"/>
    </source>
</evidence>
<evidence type="ECO:0000256" key="5">
    <source>
        <dbReference type="ARBA" id="ARBA00023136"/>
    </source>
</evidence>
<evidence type="ECO:0000256" key="3">
    <source>
        <dbReference type="ARBA" id="ARBA00022692"/>
    </source>
</evidence>
<sequence length="379" mass="39749">MPRRDEDFASSNLGFFLFFFAVSCGFTASQELIVSTPGFKPLHRGFLTLSHSAAYVLLAAAELARAGWTWRERTTPLGHYAAVAVLSFVGVYAANASLGYVDYSTRVMFKCAKPVPTMALSTLLLKKAYAPFEYAGALLLGAGLAIAIVGDGAGAKRPPGASGSHFFLAGAACAGASVVADALVSTYEEAKIFSRERAPRPAELILFTYAIAACWSGAVFVASDEPRHAVAFFRERPSILAKMAASELCGYLSISCVVRMVGRFGATHAELVKTARKGVTLAFSFAALEGKAPGIPHVAGSGLFAAGAGLSVWAKDRKRRRIAAAGAMRPPRRSSTSAAPARPSGAGTGRGGHAAALLDPRRRPRGPSRTGTRHYGDGC</sequence>
<feature type="region of interest" description="Disordered" evidence="6">
    <location>
        <begin position="324"/>
        <end position="379"/>
    </location>
</feature>
<protein>
    <submittedName>
        <fullName evidence="8">3'-phosphoadenosine 5'-phosphosulfate transmembrane transporter</fullName>
    </submittedName>
</protein>
<comment type="subcellular location">
    <subcellularLocation>
        <location evidence="1">Membrane</location>
        <topology evidence="1">Multi-pass membrane protein</topology>
    </subcellularLocation>
</comment>
<keyword evidence="3 7" id="KW-0812">Transmembrane</keyword>
<feature type="compositionally biased region" description="Low complexity" evidence="6">
    <location>
        <begin position="324"/>
        <end position="345"/>
    </location>
</feature>
<proteinExistence type="predicted"/>
<evidence type="ECO:0000313" key="8">
    <source>
        <dbReference type="EMBL" id="KAK7249626.1"/>
    </source>
</evidence>